<dbReference type="InterPro" id="IPR037914">
    <property type="entry name" value="SpoVT-AbrB_sf"/>
</dbReference>
<dbReference type="KEGG" id="stim:H1B31_03135"/>
<dbReference type="SUPFAM" id="SSF89447">
    <property type="entry name" value="AbrB/MazE/MraZ-like"/>
    <property type="match status" value="1"/>
</dbReference>
<dbReference type="NCBIfam" id="TIGR01439">
    <property type="entry name" value="lp_hng_hel_AbrB"/>
    <property type="match status" value="1"/>
</dbReference>
<accession>A0A7G7VLG9</accession>
<dbReference type="RefSeq" id="WP_037346205.1">
    <property type="nucleotide sequence ID" value="NZ_CP060204.1"/>
</dbReference>
<dbReference type="GO" id="GO:0003700">
    <property type="term" value="F:DNA-binding transcription factor activity"/>
    <property type="evidence" value="ECO:0007669"/>
    <property type="project" value="InterPro"/>
</dbReference>
<sequence>MNLAKVSARGQITVPLEIRRMLKLKSGDKILFFQTHGGEIVVSNASTAAIQRAQEAFAGAAEDMGVHSEDEVQALVDELRCGVRYADTD</sequence>
<reference evidence="2 3" key="1">
    <citation type="submission" date="2020-07" db="EMBL/GenBank/DDBJ databases">
        <title>Complete genome and description of Selenomonas timonensis sp. nov., a new bacterium isolated from a gingivitis subject.</title>
        <authorList>
            <person name="Antezack A."/>
        </authorList>
    </citation>
    <scope>NUCLEOTIDE SEQUENCE [LARGE SCALE GENOMIC DNA]</scope>
    <source>
        <strain evidence="2 3">Marseille-Q3039</strain>
    </source>
</reference>
<evidence type="ECO:0000259" key="1">
    <source>
        <dbReference type="SMART" id="SM00966"/>
    </source>
</evidence>
<dbReference type="GO" id="GO:0001558">
    <property type="term" value="P:regulation of cell growth"/>
    <property type="evidence" value="ECO:0007669"/>
    <property type="project" value="InterPro"/>
</dbReference>
<keyword evidence="3" id="KW-1185">Reference proteome</keyword>
<dbReference type="SMART" id="SM00966">
    <property type="entry name" value="SpoVT_AbrB"/>
    <property type="match status" value="1"/>
</dbReference>
<dbReference type="InterPro" id="IPR031848">
    <property type="entry name" value="PrlF_antitoxin"/>
</dbReference>
<protein>
    <submittedName>
        <fullName evidence="2">Type II toxin-antitoxin system PrlF family antitoxin</fullName>
    </submittedName>
</protein>
<organism evidence="2 3">
    <name type="scientific">Selenomonas timonae</name>
    <dbReference type="NCBI Taxonomy" id="2754044"/>
    <lineage>
        <taxon>Bacteria</taxon>
        <taxon>Bacillati</taxon>
        <taxon>Bacillota</taxon>
        <taxon>Negativicutes</taxon>
        <taxon>Selenomonadales</taxon>
        <taxon>Selenomonadaceae</taxon>
        <taxon>Selenomonas</taxon>
    </lineage>
</organism>
<dbReference type="GO" id="GO:0003677">
    <property type="term" value="F:DNA binding"/>
    <property type="evidence" value="ECO:0007669"/>
    <property type="project" value="InterPro"/>
</dbReference>
<name>A0A7G7VLG9_9FIRM</name>
<dbReference type="InterPro" id="IPR007159">
    <property type="entry name" value="SpoVT-AbrB_dom"/>
</dbReference>
<evidence type="ECO:0000313" key="3">
    <source>
        <dbReference type="Proteomes" id="UP000515480"/>
    </source>
</evidence>
<feature type="domain" description="SpoVT-AbrB" evidence="1">
    <location>
        <begin position="4"/>
        <end position="50"/>
    </location>
</feature>
<dbReference type="Proteomes" id="UP000515480">
    <property type="component" value="Chromosome"/>
</dbReference>
<dbReference type="Gene3D" id="2.10.260.10">
    <property type="match status" value="1"/>
</dbReference>
<evidence type="ECO:0000313" key="2">
    <source>
        <dbReference type="EMBL" id="QNH54962.1"/>
    </source>
</evidence>
<dbReference type="EMBL" id="CP060204">
    <property type="protein sequence ID" value="QNH54962.1"/>
    <property type="molecule type" value="Genomic_DNA"/>
</dbReference>
<dbReference type="GO" id="GO:0097351">
    <property type="term" value="F:toxin sequestering activity"/>
    <property type="evidence" value="ECO:0007669"/>
    <property type="project" value="InterPro"/>
</dbReference>
<dbReference type="Pfam" id="PF15937">
    <property type="entry name" value="PrlF_antitoxin"/>
    <property type="match status" value="1"/>
</dbReference>
<dbReference type="AlphaFoldDB" id="A0A7G7VLG9"/>
<proteinExistence type="predicted"/>
<gene>
    <name evidence="2" type="ORF">H1B31_03135</name>
</gene>